<keyword evidence="3 6" id="KW-0479">Metal-binding</keyword>
<comment type="caution">
    <text evidence="9">The sequence shown here is derived from an EMBL/GenBank/DDBJ whole genome shotgun (WGS) entry which is preliminary data.</text>
</comment>
<reference evidence="9 10" key="1">
    <citation type="submission" date="2020-02" db="EMBL/GenBank/DDBJ databases">
        <title>Pelistega sp. NLN82 were isolated from wild rodents of the Hainan Island.</title>
        <authorList>
            <person name="Niu N."/>
            <person name="Zhou J."/>
        </authorList>
    </citation>
    <scope>NUCLEOTIDE SEQUENCE [LARGE SCALE GENOMIC DNA]</scope>
    <source>
        <strain evidence="9 10">NLN82</strain>
    </source>
</reference>
<evidence type="ECO:0000259" key="8">
    <source>
        <dbReference type="PROSITE" id="PS51007"/>
    </source>
</evidence>
<evidence type="ECO:0000256" key="5">
    <source>
        <dbReference type="ARBA" id="ARBA00023004"/>
    </source>
</evidence>
<evidence type="ECO:0000256" key="2">
    <source>
        <dbReference type="ARBA" id="ARBA00022617"/>
    </source>
</evidence>
<dbReference type="PROSITE" id="PS51007">
    <property type="entry name" value="CYTC"/>
    <property type="match status" value="1"/>
</dbReference>
<evidence type="ECO:0000313" key="9">
    <source>
        <dbReference type="EMBL" id="NEN75281.1"/>
    </source>
</evidence>
<evidence type="ECO:0000256" key="3">
    <source>
        <dbReference type="ARBA" id="ARBA00022723"/>
    </source>
</evidence>
<dbReference type="PRINTS" id="PR00607">
    <property type="entry name" value="CYTCHROMECIE"/>
</dbReference>
<feature type="domain" description="Cytochrome c" evidence="8">
    <location>
        <begin position="73"/>
        <end position="153"/>
    </location>
</feature>
<keyword evidence="10" id="KW-1185">Reference proteome</keyword>
<proteinExistence type="predicted"/>
<dbReference type="Gene3D" id="1.10.760.10">
    <property type="entry name" value="Cytochrome c-like domain"/>
    <property type="match status" value="1"/>
</dbReference>
<feature type="transmembrane region" description="Helical" evidence="7">
    <location>
        <begin position="12"/>
        <end position="30"/>
    </location>
</feature>
<dbReference type="GO" id="GO:0020037">
    <property type="term" value="F:heme binding"/>
    <property type="evidence" value="ECO:0007669"/>
    <property type="project" value="InterPro"/>
</dbReference>
<evidence type="ECO:0000256" key="1">
    <source>
        <dbReference type="ARBA" id="ARBA00022448"/>
    </source>
</evidence>
<protein>
    <submittedName>
        <fullName evidence="9">Cytochrome c5 family protein</fullName>
    </submittedName>
</protein>
<dbReference type="SUPFAM" id="SSF46626">
    <property type="entry name" value="Cytochrome c"/>
    <property type="match status" value="1"/>
</dbReference>
<dbReference type="InterPro" id="IPR036909">
    <property type="entry name" value="Cyt_c-like_dom_sf"/>
</dbReference>
<dbReference type="AlphaFoldDB" id="A0A6L9Y4G4"/>
<dbReference type="Pfam" id="PF13442">
    <property type="entry name" value="Cytochrome_CBB3"/>
    <property type="match status" value="1"/>
</dbReference>
<evidence type="ECO:0000256" key="7">
    <source>
        <dbReference type="SAM" id="Phobius"/>
    </source>
</evidence>
<sequence length="163" mass="17055">MSTNTNKSGPTLIKLALALLVPIIVIVALVKSFSSPEADPALLTQEAIENRIAPVAQYNIGAPRIVAKQDEATGPLTGEQVYKKLCMSCHDAGLAGAPKKGDDATWAPRIAQGEETVYKHAILGLNGMPAKGGDASLSDLEVKRAVVYMVNASGGQFAEPAEE</sequence>
<dbReference type="GO" id="GO:0005506">
    <property type="term" value="F:iron ion binding"/>
    <property type="evidence" value="ECO:0007669"/>
    <property type="project" value="InterPro"/>
</dbReference>
<dbReference type="GO" id="GO:0009055">
    <property type="term" value="F:electron transfer activity"/>
    <property type="evidence" value="ECO:0007669"/>
    <property type="project" value="InterPro"/>
</dbReference>
<dbReference type="InterPro" id="IPR009056">
    <property type="entry name" value="Cyt_c-like_dom"/>
</dbReference>
<dbReference type="InterPro" id="IPR002323">
    <property type="entry name" value="Cyt_CIE"/>
</dbReference>
<organism evidence="9 10">
    <name type="scientific">Pelistega ratti</name>
    <dbReference type="NCBI Taxonomy" id="2652177"/>
    <lineage>
        <taxon>Bacteria</taxon>
        <taxon>Pseudomonadati</taxon>
        <taxon>Pseudomonadota</taxon>
        <taxon>Betaproteobacteria</taxon>
        <taxon>Burkholderiales</taxon>
        <taxon>Alcaligenaceae</taxon>
        <taxon>Pelistega</taxon>
    </lineage>
</organism>
<keyword evidence="4" id="KW-0249">Electron transport</keyword>
<keyword evidence="7" id="KW-0472">Membrane</keyword>
<accession>A0A6L9Y4G4</accession>
<keyword evidence="7" id="KW-1133">Transmembrane helix</keyword>
<keyword evidence="2 6" id="KW-0349">Heme</keyword>
<keyword evidence="7" id="KW-0812">Transmembrane</keyword>
<evidence type="ECO:0000313" key="10">
    <source>
        <dbReference type="Proteomes" id="UP000477651"/>
    </source>
</evidence>
<keyword evidence="1" id="KW-0813">Transport</keyword>
<name>A0A6L9Y4G4_9BURK</name>
<dbReference type="PANTHER" id="PTHR40942:SF4">
    <property type="entry name" value="CYTOCHROME C5"/>
    <property type="match status" value="1"/>
</dbReference>
<dbReference type="Proteomes" id="UP000477651">
    <property type="component" value="Unassembled WGS sequence"/>
</dbReference>
<gene>
    <name evidence="9" type="ORF">F9B74_02930</name>
</gene>
<dbReference type="PANTHER" id="PTHR40942">
    <property type="match status" value="1"/>
</dbReference>
<evidence type="ECO:0000256" key="4">
    <source>
        <dbReference type="ARBA" id="ARBA00022982"/>
    </source>
</evidence>
<dbReference type="RefSeq" id="WP_159991301.1">
    <property type="nucleotide sequence ID" value="NZ_CP047165.1"/>
</dbReference>
<dbReference type="EMBL" id="JAAGYR010000004">
    <property type="protein sequence ID" value="NEN75281.1"/>
    <property type="molecule type" value="Genomic_DNA"/>
</dbReference>
<evidence type="ECO:0000256" key="6">
    <source>
        <dbReference type="PROSITE-ProRule" id="PRU00433"/>
    </source>
</evidence>
<keyword evidence="5 6" id="KW-0408">Iron</keyword>